<reference evidence="2 3" key="1">
    <citation type="submission" date="2015-11" db="EMBL/GenBank/DDBJ databases">
        <title>Genomic analysis of 38 Legionella species identifies large and diverse effector repertoires.</title>
        <authorList>
            <person name="Burstein D."/>
            <person name="Amaro F."/>
            <person name="Zusman T."/>
            <person name="Lifshitz Z."/>
            <person name="Cohen O."/>
            <person name="Gilbert J.A."/>
            <person name="Pupko T."/>
            <person name="Shuman H.A."/>
            <person name="Segal G."/>
        </authorList>
    </citation>
    <scope>NUCLEOTIDE SEQUENCE [LARGE SCALE GENOMIC DNA]</scope>
    <source>
        <strain evidence="2 3">Mt.St.Helens-4</strain>
    </source>
</reference>
<feature type="transmembrane region" description="Helical" evidence="1">
    <location>
        <begin position="923"/>
        <end position="943"/>
    </location>
</feature>
<dbReference type="RefSeq" id="WP_027269494.1">
    <property type="nucleotide sequence ID" value="NZ_CAAAJE010000001.1"/>
</dbReference>
<dbReference type="SUPFAM" id="SSF82866">
    <property type="entry name" value="Multidrug efflux transporter AcrB transmembrane domain"/>
    <property type="match status" value="2"/>
</dbReference>
<dbReference type="SUPFAM" id="SSF82714">
    <property type="entry name" value="Multidrug efflux transporter AcrB TolC docking domain, DN and DC subdomains"/>
    <property type="match status" value="2"/>
</dbReference>
<feature type="transmembrane region" description="Helical" evidence="1">
    <location>
        <begin position="995"/>
        <end position="1014"/>
    </location>
</feature>
<dbReference type="Gene3D" id="1.20.1640.10">
    <property type="entry name" value="Multidrug efflux transporter AcrB transmembrane domain"/>
    <property type="match status" value="2"/>
</dbReference>
<feature type="transmembrane region" description="Helical" evidence="1">
    <location>
        <begin position="1026"/>
        <end position="1052"/>
    </location>
</feature>
<keyword evidence="1" id="KW-0812">Transmembrane</keyword>
<feature type="transmembrane region" description="Helical" evidence="1">
    <location>
        <begin position="339"/>
        <end position="356"/>
    </location>
</feature>
<feature type="transmembrane region" description="Helical" evidence="1">
    <location>
        <begin position="443"/>
        <end position="460"/>
    </location>
</feature>
<keyword evidence="1" id="KW-1133">Transmembrane helix</keyword>
<dbReference type="Gene3D" id="3.30.70.1440">
    <property type="entry name" value="Multidrug efflux transporter AcrB pore domain"/>
    <property type="match status" value="1"/>
</dbReference>
<dbReference type="Proteomes" id="UP000054621">
    <property type="component" value="Unassembled WGS sequence"/>
</dbReference>
<protein>
    <submittedName>
        <fullName evidence="2">Chemiosmotic efflux system protein A-like protein</fullName>
    </submittedName>
</protein>
<evidence type="ECO:0000313" key="2">
    <source>
        <dbReference type="EMBL" id="KTD55148.1"/>
    </source>
</evidence>
<name>A0A0W0YDZ3_9GAMM</name>
<dbReference type="Gene3D" id="3.30.70.1320">
    <property type="entry name" value="Multidrug efflux transporter AcrB pore domain like"/>
    <property type="match status" value="1"/>
</dbReference>
<keyword evidence="1" id="KW-0472">Membrane</keyword>
<dbReference type="OrthoDB" id="9758757at2"/>
<dbReference type="InterPro" id="IPR001036">
    <property type="entry name" value="Acrflvin-R"/>
</dbReference>
<organism evidence="2 3">
    <name type="scientific">Legionella sainthelensi</name>
    <dbReference type="NCBI Taxonomy" id="28087"/>
    <lineage>
        <taxon>Bacteria</taxon>
        <taxon>Pseudomonadati</taxon>
        <taxon>Pseudomonadota</taxon>
        <taxon>Gammaproteobacteria</taxon>
        <taxon>Legionellales</taxon>
        <taxon>Legionellaceae</taxon>
        <taxon>Legionella</taxon>
    </lineage>
</organism>
<dbReference type="PRINTS" id="PR00702">
    <property type="entry name" value="ACRIFLAVINRP"/>
</dbReference>
<dbReference type="Pfam" id="PF00873">
    <property type="entry name" value="ACR_tran"/>
    <property type="match status" value="1"/>
</dbReference>
<accession>A0A0W0YDZ3</accession>
<sequence length="1078" mass="118020">MFTRLIAWSLHNRLLILALTLVLCLLGGYTLKQMPVDVFPEFAPPQVVVQTEAPGMATQDVETLITYPLESAINGTPGVASVRSKTSVGLSTITVVFDDRTDIYRNRQLVNERIQQVSNRLPPGVNSPVMLPVTSAVGWLVKYALISDTVSPETLRTISDWTIRPRILALGGVAAVVSLGGEVKQYQVRLIPERMLSYGITIEEVRQALTTANQNVPGAFVHQAGSELVVGTIGRIQSLDDIKKTAIVVRKGIPITVNNVATVAFGGEIKRGDGAYNGKPAVIGTISKAYGADTVTTTTKVEQALKNIKLTLPAGVALETEVFRQANFIESAIHNLSRALLEGAIIVIAVLFVFLMNWRASFITFLSMPVSFVIGLLVLHYFGIGINSMTLGGMAIAIGEVVDDGIITVENVVHRLRVNRQEPHPLPAIEVVFDAVLEIRSSVVYATIIISLVFLPIFFLSGIAERIFSPLAIAYIASVLGSLVVSITMVPALCYLLLVRGKEKAEDTEVSLHALSQGERHYGVEQKTEHEKESETRFVLWLKRHFLTTLHWSLAHVKAVVAMALAAFLFALTLLPFFGTSFLPEFHEGNFIIAMSTLPGTSLEESMRLGQQVQKSLMRYPQVISISQRAGRSELDEDALPPNVSEFDVRLDFAKDKSIPPDELLRRIRTDLANIPGAVFNVGQFIAHRMDEVLSGVRAQVAVKLFGDNLTTLNELGHSLETVLKSVPGVVDVNKEQQINVPQLIIKIDREKAARYGVNVGQISEDVQVLLNGVSVSNVLEGQRTFDLYLRMNKPGRDSIKAIQNMLIDAHGQAEGTSGQVPLRAVAEIKVEPQPFAINRENVQRLLVIGFNVQGRDLGSVIADVEQEVQEKIKLPAGYFIQYGGQFESQQQASKVIITFGALVIFIMLVLLHKAFGTLREALLVMFNLPLALIGGVISLFIASGEMSVAAMIGFITLFGIAARNGIILVSHYNQLRLQGKTRDQVVIDGTLDRLVPVLMTAATAALGLFPLLWGSPAGKELERPLAQVLLGGLFTSTVLNMFVVPTVYNAIEQWRERHQSLDEINKEKHHESGTMQP</sequence>
<feature type="transmembrane region" description="Helical" evidence="1">
    <location>
        <begin position="559"/>
        <end position="578"/>
    </location>
</feature>
<dbReference type="GO" id="GO:0042910">
    <property type="term" value="F:xenobiotic transmembrane transporter activity"/>
    <property type="evidence" value="ECO:0007669"/>
    <property type="project" value="TreeGrafter"/>
</dbReference>
<dbReference type="AlphaFoldDB" id="A0A0W0YDZ3"/>
<dbReference type="SUPFAM" id="SSF82693">
    <property type="entry name" value="Multidrug efflux transporter AcrB pore domain, PN1, PN2, PC1 and PC2 subdomains"/>
    <property type="match status" value="3"/>
</dbReference>
<dbReference type="eggNOG" id="COG3696">
    <property type="taxonomic scope" value="Bacteria"/>
</dbReference>
<dbReference type="EMBL" id="LNYV01000036">
    <property type="protein sequence ID" value="KTD55148.1"/>
    <property type="molecule type" value="Genomic_DNA"/>
</dbReference>
<evidence type="ECO:0000313" key="3">
    <source>
        <dbReference type="Proteomes" id="UP000054621"/>
    </source>
</evidence>
<dbReference type="PANTHER" id="PTHR32063:SF4">
    <property type="entry name" value="SLR6043 PROTEIN"/>
    <property type="match status" value="1"/>
</dbReference>
<dbReference type="GO" id="GO:0005886">
    <property type="term" value="C:plasma membrane"/>
    <property type="evidence" value="ECO:0007669"/>
    <property type="project" value="TreeGrafter"/>
</dbReference>
<feature type="transmembrane region" description="Helical" evidence="1">
    <location>
        <begin position="949"/>
        <end position="974"/>
    </location>
</feature>
<dbReference type="InterPro" id="IPR027463">
    <property type="entry name" value="AcrB_DN_DC_subdom"/>
</dbReference>
<proteinExistence type="predicted"/>
<gene>
    <name evidence="2" type="primary">cecA_2</name>
    <name evidence="2" type="ORF">Lsai_2740</name>
</gene>
<dbReference type="Gene3D" id="3.30.2090.10">
    <property type="entry name" value="Multidrug efflux transporter AcrB TolC docking domain, DN and DC subdomains"/>
    <property type="match status" value="2"/>
</dbReference>
<dbReference type="PANTHER" id="PTHR32063">
    <property type="match status" value="1"/>
</dbReference>
<feature type="transmembrane region" description="Helical" evidence="1">
    <location>
        <begin position="896"/>
        <end position="916"/>
    </location>
</feature>
<dbReference type="STRING" id="28087.Lsai_2740"/>
<dbReference type="PATRIC" id="fig|28087.4.peg.2943"/>
<feature type="transmembrane region" description="Helical" evidence="1">
    <location>
        <begin position="362"/>
        <end position="384"/>
    </location>
</feature>
<dbReference type="Gene3D" id="3.30.70.1430">
    <property type="entry name" value="Multidrug efflux transporter AcrB pore domain"/>
    <property type="match status" value="2"/>
</dbReference>
<comment type="caution">
    <text evidence="2">The sequence shown here is derived from an EMBL/GenBank/DDBJ whole genome shotgun (WGS) entry which is preliminary data.</text>
</comment>
<feature type="transmembrane region" description="Helical" evidence="1">
    <location>
        <begin position="472"/>
        <end position="498"/>
    </location>
</feature>
<evidence type="ECO:0000256" key="1">
    <source>
        <dbReference type="SAM" id="Phobius"/>
    </source>
</evidence>